<feature type="signal peptide" evidence="12">
    <location>
        <begin position="1"/>
        <end position="29"/>
    </location>
</feature>
<keyword evidence="5" id="KW-0406">Ion transport</keyword>
<keyword evidence="7" id="KW-0869">Chloride channel</keyword>
<keyword evidence="4 11" id="KW-1133">Transmembrane helix</keyword>
<keyword evidence="6 11" id="KW-0472">Membrane</keyword>
<name>A0A7S3KZV1_9STRA</name>
<evidence type="ECO:0000256" key="7">
    <source>
        <dbReference type="ARBA" id="ARBA00023173"/>
    </source>
</evidence>
<keyword evidence="8" id="KW-0868">Chloride</keyword>
<feature type="chain" id="PRO_5030649172" description="Chloride channel protein" evidence="12">
    <location>
        <begin position="30"/>
        <end position="650"/>
    </location>
</feature>
<dbReference type="PANTHER" id="PTHR43427">
    <property type="entry name" value="CHLORIDE CHANNEL PROTEIN CLC-E"/>
    <property type="match status" value="1"/>
</dbReference>
<dbReference type="PANTHER" id="PTHR43427:SF6">
    <property type="entry name" value="CHLORIDE CHANNEL PROTEIN CLC-E"/>
    <property type="match status" value="1"/>
</dbReference>
<evidence type="ECO:0000256" key="2">
    <source>
        <dbReference type="ARBA" id="ARBA00022448"/>
    </source>
</evidence>
<evidence type="ECO:0000256" key="8">
    <source>
        <dbReference type="ARBA" id="ARBA00023214"/>
    </source>
</evidence>
<feature type="transmembrane region" description="Helical" evidence="11">
    <location>
        <begin position="493"/>
        <end position="517"/>
    </location>
</feature>
<feature type="transmembrane region" description="Helical" evidence="11">
    <location>
        <begin position="122"/>
        <end position="141"/>
    </location>
</feature>
<keyword evidence="2" id="KW-0813">Transport</keyword>
<feature type="transmembrane region" description="Helical" evidence="11">
    <location>
        <begin position="464"/>
        <end position="487"/>
    </location>
</feature>
<dbReference type="SUPFAM" id="SSF81340">
    <property type="entry name" value="Clc chloride channel"/>
    <property type="match status" value="1"/>
</dbReference>
<protein>
    <recommendedName>
        <fullName evidence="14">Chloride channel protein</fullName>
    </recommendedName>
</protein>
<comment type="subcellular location">
    <subcellularLocation>
        <location evidence="1">Membrane</location>
        <topology evidence="1">Multi-pass membrane protein</topology>
    </subcellularLocation>
</comment>
<dbReference type="Pfam" id="PF00654">
    <property type="entry name" value="Voltage_CLC"/>
    <property type="match status" value="1"/>
</dbReference>
<feature type="transmembrane region" description="Helical" evidence="11">
    <location>
        <begin position="529"/>
        <end position="549"/>
    </location>
</feature>
<feature type="transmembrane region" description="Helical" evidence="11">
    <location>
        <begin position="377"/>
        <end position="395"/>
    </location>
</feature>
<gene>
    <name evidence="13" type="ORF">ACOF00016_LOCUS4263</name>
</gene>
<organism evidence="13">
    <name type="scientific">Amphora coffeiformis</name>
    <dbReference type="NCBI Taxonomy" id="265554"/>
    <lineage>
        <taxon>Eukaryota</taxon>
        <taxon>Sar</taxon>
        <taxon>Stramenopiles</taxon>
        <taxon>Ochrophyta</taxon>
        <taxon>Bacillariophyta</taxon>
        <taxon>Bacillariophyceae</taxon>
        <taxon>Bacillariophycidae</taxon>
        <taxon>Thalassiophysales</taxon>
        <taxon>Catenulaceae</taxon>
        <taxon>Amphora</taxon>
    </lineage>
</organism>
<evidence type="ECO:0000256" key="10">
    <source>
        <dbReference type="SAM" id="MobiDB-lite"/>
    </source>
</evidence>
<evidence type="ECO:0000256" key="9">
    <source>
        <dbReference type="ARBA" id="ARBA00023303"/>
    </source>
</evidence>
<evidence type="ECO:0000256" key="1">
    <source>
        <dbReference type="ARBA" id="ARBA00004141"/>
    </source>
</evidence>
<dbReference type="GO" id="GO:0005254">
    <property type="term" value="F:chloride channel activity"/>
    <property type="evidence" value="ECO:0007669"/>
    <property type="project" value="UniProtKB-KW"/>
</dbReference>
<reference evidence="13" key="1">
    <citation type="submission" date="2021-01" db="EMBL/GenBank/DDBJ databases">
        <authorList>
            <person name="Corre E."/>
            <person name="Pelletier E."/>
            <person name="Niang G."/>
            <person name="Scheremetjew M."/>
            <person name="Finn R."/>
            <person name="Kale V."/>
            <person name="Holt S."/>
            <person name="Cochrane G."/>
            <person name="Meng A."/>
            <person name="Brown T."/>
            <person name="Cohen L."/>
        </authorList>
    </citation>
    <scope>NUCLEOTIDE SEQUENCE</scope>
    <source>
        <strain evidence="13">CCMP127</strain>
    </source>
</reference>
<dbReference type="Gene3D" id="1.10.3080.10">
    <property type="entry name" value="Clc chloride channel"/>
    <property type="match status" value="1"/>
</dbReference>
<dbReference type="PRINTS" id="PR00762">
    <property type="entry name" value="CLCHANNEL"/>
</dbReference>
<keyword evidence="3 11" id="KW-0812">Transmembrane</keyword>
<dbReference type="AlphaFoldDB" id="A0A7S3KZV1"/>
<keyword evidence="12" id="KW-0732">Signal</keyword>
<dbReference type="InterPro" id="IPR001807">
    <property type="entry name" value="ClC"/>
</dbReference>
<evidence type="ECO:0008006" key="14">
    <source>
        <dbReference type="Google" id="ProtNLM"/>
    </source>
</evidence>
<evidence type="ECO:0000256" key="3">
    <source>
        <dbReference type="ARBA" id="ARBA00022692"/>
    </source>
</evidence>
<accession>A0A7S3KZV1</accession>
<feature type="transmembrane region" description="Helical" evidence="11">
    <location>
        <begin position="428"/>
        <end position="452"/>
    </location>
</feature>
<dbReference type="InterPro" id="IPR050368">
    <property type="entry name" value="ClC-type_chloride_channel"/>
</dbReference>
<dbReference type="GO" id="GO:0034707">
    <property type="term" value="C:chloride channel complex"/>
    <property type="evidence" value="ECO:0007669"/>
    <property type="project" value="UniProtKB-KW"/>
</dbReference>
<sequence length="650" mass="68594">MHTGTKIVMRFSSSVALLAWLPTSAVVGAFQSSSLFRTAPSQRTAPLTQLPSSSAAEYWYKGSTKNNPVLLEQLTGRIIDGAPLSSARSGVDGDAVASSATTDSNKSEDPAELKFRYAAHDLSLAAIVGLVSGILIAIFKFSIEFVRRAFYEQSIWEWNPATAAVIPALGGLVVGLLILVGNFSPGLRQTVEDVDQAAGTLKETPKMGVTEILKRQLGSLRKTIAAVFTLGSGCSLGPEGPCVEIGMSVARVCMDATTPDSFVRDARARQGWNRRLLACGAASGVAAGFNAPVAGVFFALEVMGNAFSAVTNDKVAKNALEGNVDEMAPQQELSATERISPILVSSVCAALAAKSLLGEHFVLKLSAYSLKNPLMELPLYMLLGVVSGGVAFTFAELARLSQGFFKGDEGSKGVQKFMKNVPKWAKPVVGGLICGLVGLFFPQILFFGYETLNSLLAKTATPTALILSLLAVKIFTTAVSAGSGLIGGTFAPALFLGAMTGAAFHNIWSALLDTVLFQSYPGLPGMADLPAYAMIGSASVLAALFRAPLTASMVLFELSRDYDVILPLMVSAGLGSLVSDILDNKFEQTKRRRDKDTVSWGDLASQDEAEIETTMLANGEELLSMRSKTPPNGEEPNGKDSTKAEGSVSK</sequence>
<evidence type="ECO:0000256" key="11">
    <source>
        <dbReference type="SAM" id="Phobius"/>
    </source>
</evidence>
<evidence type="ECO:0000256" key="5">
    <source>
        <dbReference type="ARBA" id="ARBA00023065"/>
    </source>
</evidence>
<feature type="transmembrane region" description="Helical" evidence="11">
    <location>
        <begin position="276"/>
        <end position="300"/>
    </location>
</feature>
<keyword evidence="9" id="KW-0407">Ion channel</keyword>
<dbReference type="InterPro" id="IPR014743">
    <property type="entry name" value="Cl-channel_core"/>
</dbReference>
<evidence type="ECO:0000256" key="6">
    <source>
        <dbReference type="ARBA" id="ARBA00023136"/>
    </source>
</evidence>
<proteinExistence type="predicted"/>
<evidence type="ECO:0000256" key="4">
    <source>
        <dbReference type="ARBA" id="ARBA00022989"/>
    </source>
</evidence>
<dbReference type="EMBL" id="HBIM01004995">
    <property type="protein sequence ID" value="CAE0406382.1"/>
    <property type="molecule type" value="Transcribed_RNA"/>
</dbReference>
<feature type="transmembrane region" description="Helical" evidence="11">
    <location>
        <begin position="161"/>
        <end position="180"/>
    </location>
</feature>
<evidence type="ECO:0000256" key="12">
    <source>
        <dbReference type="SAM" id="SignalP"/>
    </source>
</evidence>
<evidence type="ECO:0000313" key="13">
    <source>
        <dbReference type="EMBL" id="CAE0406382.1"/>
    </source>
</evidence>
<dbReference type="CDD" id="cd00400">
    <property type="entry name" value="Voltage_gated_ClC"/>
    <property type="match status" value="1"/>
</dbReference>
<feature type="region of interest" description="Disordered" evidence="10">
    <location>
        <begin position="617"/>
        <end position="650"/>
    </location>
</feature>